<keyword evidence="12 18" id="KW-1133">Transmembrane helix</keyword>
<dbReference type="Gene3D" id="1.10.510.10">
    <property type="entry name" value="Transferase(Phosphotransferase) domain 1"/>
    <property type="match status" value="2"/>
</dbReference>
<keyword evidence="7" id="KW-0732">Signal</keyword>
<keyword evidence="9" id="KW-0547">Nucleotide-binding</keyword>
<comment type="caution">
    <text evidence="21">The sequence shown here is derived from an EMBL/GenBank/DDBJ whole genome shotgun (WGS) entry which is preliminary data.</text>
</comment>
<evidence type="ECO:0000256" key="14">
    <source>
        <dbReference type="ARBA" id="ARBA00023180"/>
    </source>
</evidence>
<evidence type="ECO:0000256" key="16">
    <source>
        <dbReference type="ARBA" id="ARBA00048679"/>
    </source>
</evidence>
<evidence type="ECO:0000256" key="2">
    <source>
        <dbReference type="ARBA" id="ARBA00012513"/>
    </source>
</evidence>
<dbReference type="Gene3D" id="3.30.200.20">
    <property type="entry name" value="Phosphorylase Kinase, domain 1"/>
    <property type="match status" value="1"/>
</dbReference>
<evidence type="ECO:0000256" key="17">
    <source>
        <dbReference type="SAM" id="MobiDB-lite"/>
    </source>
</evidence>
<dbReference type="Proteomes" id="UP001420932">
    <property type="component" value="Unassembled WGS sequence"/>
</dbReference>
<feature type="domain" description="Protein kinase" evidence="19">
    <location>
        <begin position="281"/>
        <end position="555"/>
    </location>
</feature>
<organism evidence="21 22">
    <name type="scientific">Stephania yunnanensis</name>
    <dbReference type="NCBI Taxonomy" id="152371"/>
    <lineage>
        <taxon>Eukaryota</taxon>
        <taxon>Viridiplantae</taxon>
        <taxon>Streptophyta</taxon>
        <taxon>Embryophyta</taxon>
        <taxon>Tracheophyta</taxon>
        <taxon>Spermatophyta</taxon>
        <taxon>Magnoliopsida</taxon>
        <taxon>Ranunculales</taxon>
        <taxon>Menispermaceae</taxon>
        <taxon>Menispermoideae</taxon>
        <taxon>Cissampelideae</taxon>
        <taxon>Stephania</taxon>
    </lineage>
</organism>
<evidence type="ECO:0000256" key="8">
    <source>
        <dbReference type="ARBA" id="ARBA00022737"/>
    </source>
</evidence>
<evidence type="ECO:0000256" key="15">
    <source>
        <dbReference type="ARBA" id="ARBA00047899"/>
    </source>
</evidence>
<evidence type="ECO:0000313" key="22">
    <source>
        <dbReference type="Proteomes" id="UP001420932"/>
    </source>
</evidence>
<dbReference type="PANTHER" id="PTHR27002:SF980">
    <property type="entry name" value="CYSTEINE-RICH RECEPTOR-LIKE PROTEIN KINASE 10 ISOFORM X1"/>
    <property type="match status" value="1"/>
</dbReference>
<evidence type="ECO:0000256" key="12">
    <source>
        <dbReference type="ARBA" id="ARBA00022989"/>
    </source>
</evidence>
<dbReference type="AlphaFoldDB" id="A0AAP0EEZ1"/>
<dbReference type="GO" id="GO:0004674">
    <property type="term" value="F:protein serine/threonine kinase activity"/>
    <property type="evidence" value="ECO:0007669"/>
    <property type="project" value="UniProtKB-KW"/>
</dbReference>
<keyword evidence="10" id="KW-0418">Kinase</keyword>
<evidence type="ECO:0000259" key="19">
    <source>
        <dbReference type="PROSITE" id="PS50011"/>
    </source>
</evidence>
<evidence type="ECO:0000256" key="13">
    <source>
        <dbReference type="ARBA" id="ARBA00023136"/>
    </source>
</evidence>
<feature type="domain" description="Gnk2-homologous" evidence="20">
    <location>
        <begin position="1"/>
        <end position="67"/>
    </location>
</feature>
<feature type="transmembrane region" description="Helical" evidence="18">
    <location>
        <begin position="222"/>
        <end position="246"/>
    </location>
</feature>
<keyword evidence="5" id="KW-0808">Transferase</keyword>
<dbReference type="FunFam" id="3.30.200.20:FF:000142">
    <property type="entry name" value="Cysteine-rich receptor-like protein kinase 10"/>
    <property type="match status" value="1"/>
</dbReference>
<evidence type="ECO:0000256" key="18">
    <source>
        <dbReference type="SAM" id="Phobius"/>
    </source>
</evidence>
<gene>
    <name evidence="21" type="ORF">Syun_027052</name>
</gene>
<accession>A0AAP0EEZ1</accession>
<evidence type="ECO:0000256" key="9">
    <source>
        <dbReference type="ARBA" id="ARBA00022741"/>
    </source>
</evidence>
<dbReference type="FunFam" id="3.30.430.20:FF:000002">
    <property type="entry name" value="Cysteine-rich receptor-like protein kinase 10"/>
    <property type="match status" value="1"/>
</dbReference>
<dbReference type="InterPro" id="IPR000719">
    <property type="entry name" value="Prot_kinase_dom"/>
</dbReference>
<keyword evidence="11" id="KW-0067">ATP-binding</keyword>
<dbReference type="EMBL" id="JBBNAF010000012">
    <property type="protein sequence ID" value="KAK9092141.1"/>
    <property type="molecule type" value="Genomic_DNA"/>
</dbReference>
<evidence type="ECO:0000256" key="5">
    <source>
        <dbReference type="ARBA" id="ARBA00022679"/>
    </source>
</evidence>
<dbReference type="Pfam" id="PF01657">
    <property type="entry name" value="Stress-antifung"/>
    <property type="match status" value="2"/>
</dbReference>
<keyword evidence="14" id="KW-0325">Glycoprotein</keyword>
<evidence type="ECO:0000313" key="21">
    <source>
        <dbReference type="EMBL" id="KAK9092141.1"/>
    </source>
</evidence>
<sequence length="602" mass="66771">MDSRTPQLGKTQIGFTVSSSAEAMFTLQFCQTCAAAAQTAALQRCPNQKESILYYEKCMLRYSNQSILGALQTSPPLFLINTQNVSDGLDVFNRNLGNLFVGLGREASRVSNGPKFSTGSVNFTTFQTIYGLMQCTTDLTQSDCFRCLEGARAYLPSCCNGKIGARVILPSCNLRYEVSPFYESRVPAMPPSPPPTSPNVSPVFPNGTSTPVGSNRKKSSRIILATVIPSTIALIAIVTAAICLFVRKKKKAVDSLDVDDITTSESLHFEFSLVRAATDNFSEANKLGEGGFGPVYKGVLSNGQEIAVKRLSRNSSQGIEQFKNEVVVMAKLQHRNLVRLLGFSFEGEEKLLLYEYVPNLSLDHFIFDRRAEMTWEKRYKIIGGIARGLLYLHEESRHRIIHRDLKAGNVLLDADMNPKISDFGMARLVVMDETHWLHGPRVCNAWPVLCEVRCVQFRRVDSRNCNWSEGPYFEQSEHAEDLLSFAWRNWKQGTALELIDPAIQGTCSANEVVRCIHIGLLCVQEDYADRPSMASVVLMLTSYSVSLTLPTKPAFLISSKMDPIFSTVPEDSVSSEPAQTMGTASPTPWSVNDVTMTEIEPR</sequence>
<dbReference type="Gene3D" id="3.30.430.20">
    <property type="entry name" value="Gnk2 domain, C-X8-C-X2-C motif"/>
    <property type="match status" value="2"/>
</dbReference>
<evidence type="ECO:0000256" key="11">
    <source>
        <dbReference type="ARBA" id="ARBA00022840"/>
    </source>
</evidence>
<reference evidence="21 22" key="1">
    <citation type="submission" date="2024-01" db="EMBL/GenBank/DDBJ databases">
        <title>Genome assemblies of Stephania.</title>
        <authorList>
            <person name="Yang L."/>
        </authorList>
    </citation>
    <scope>NUCLEOTIDE SEQUENCE [LARGE SCALE GENOMIC DNA]</scope>
    <source>
        <strain evidence="21">YNDBR</strain>
        <tissue evidence="21">Leaf</tissue>
    </source>
</reference>
<dbReference type="SMART" id="SM00220">
    <property type="entry name" value="S_TKc"/>
    <property type="match status" value="1"/>
</dbReference>
<evidence type="ECO:0000259" key="20">
    <source>
        <dbReference type="PROSITE" id="PS51473"/>
    </source>
</evidence>
<dbReference type="InterPro" id="IPR008271">
    <property type="entry name" value="Ser/Thr_kinase_AS"/>
</dbReference>
<evidence type="ECO:0000256" key="10">
    <source>
        <dbReference type="ARBA" id="ARBA00022777"/>
    </source>
</evidence>
<dbReference type="PROSITE" id="PS00108">
    <property type="entry name" value="PROTEIN_KINASE_ST"/>
    <property type="match status" value="1"/>
</dbReference>
<comment type="catalytic activity">
    <reaction evidence="15">
        <text>L-threonyl-[protein] + ATP = O-phospho-L-threonyl-[protein] + ADP + H(+)</text>
        <dbReference type="Rhea" id="RHEA:46608"/>
        <dbReference type="Rhea" id="RHEA-COMP:11060"/>
        <dbReference type="Rhea" id="RHEA-COMP:11605"/>
        <dbReference type="ChEBI" id="CHEBI:15378"/>
        <dbReference type="ChEBI" id="CHEBI:30013"/>
        <dbReference type="ChEBI" id="CHEBI:30616"/>
        <dbReference type="ChEBI" id="CHEBI:61977"/>
        <dbReference type="ChEBI" id="CHEBI:456216"/>
        <dbReference type="EC" id="2.7.11.1"/>
    </reaction>
</comment>
<keyword evidence="4" id="KW-0597">Phosphoprotein</keyword>
<evidence type="ECO:0000256" key="1">
    <source>
        <dbReference type="ARBA" id="ARBA00004167"/>
    </source>
</evidence>
<dbReference type="SUPFAM" id="SSF56112">
    <property type="entry name" value="Protein kinase-like (PK-like)"/>
    <property type="match status" value="1"/>
</dbReference>
<dbReference type="GO" id="GO:0005524">
    <property type="term" value="F:ATP binding"/>
    <property type="evidence" value="ECO:0007669"/>
    <property type="project" value="UniProtKB-KW"/>
</dbReference>
<dbReference type="PANTHER" id="PTHR27002">
    <property type="entry name" value="RECEPTOR-LIKE SERINE/THREONINE-PROTEIN KINASE SD1-8"/>
    <property type="match status" value="1"/>
</dbReference>
<feature type="compositionally biased region" description="Polar residues" evidence="17">
    <location>
        <begin position="572"/>
        <end position="591"/>
    </location>
</feature>
<protein>
    <recommendedName>
        <fullName evidence="2">non-specific serine/threonine protein kinase</fullName>
        <ecNumber evidence="2">2.7.11.1</ecNumber>
    </recommendedName>
</protein>
<dbReference type="FunFam" id="1.10.510.10:FF:001023">
    <property type="entry name" value="Os07g0541700 protein"/>
    <property type="match status" value="1"/>
</dbReference>
<dbReference type="InterPro" id="IPR038408">
    <property type="entry name" value="GNK2_sf"/>
</dbReference>
<dbReference type="PROSITE" id="PS50011">
    <property type="entry name" value="PROTEIN_KINASE_DOM"/>
    <property type="match status" value="1"/>
</dbReference>
<dbReference type="PROSITE" id="PS51473">
    <property type="entry name" value="GNK2"/>
    <property type="match status" value="2"/>
</dbReference>
<dbReference type="CDD" id="cd23509">
    <property type="entry name" value="Gnk2-like"/>
    <property type="match status" value="1"/>
</dbReference>
<dbReference type="Pfam" id="PF07714">
    <property type="entry name" value="PK_Tyr_Ser-Thr"/>
    <property type="match status" value="1"/>
</dbReference>
<keyword evidence="22" id="KW-1185">Reference proteome</keyword>
<comment type="catalytic activity">
    <reaction evidence="16">
        <text>L-seryl-[protein] + ATP = O-phospho-L-seryl-[protein] + ADP + H(+)</text>
        <dbReference type="Rhea" id="RHEA:17989"/>
        <dbReference type="Rhea" id="RHEA-COMP:9863"/>
        <dbReference type="Rhea" id="RHEA-COMP:11604"/>
        <dbReference type="ChEBI" id="CHEBI:15378"/>
        <dbReference type="ChEBI" id="CHEBI:29999"/>
        <dbReference type="ChEBI" id="CHEBI:30616"/>
        <dbReference type="ChEBI" id="CHEBI:83421"/>
        <dbReference type="ChEBI" id="CHEBI:456216"/>
        <dbReference type="EC" id="2.7.11.1"/>
    </reaction>
</comment>
<feature type="region of interest" description="Disordered" evidence="17">
    <location>
        <begin position="568"/>
        <end position="591"/>
    </location>
</feature>
<evidence type="ECO:0000256" key="4">
    <source>
        <dbReference type="ARBA" id="ARBA00022553"/>
    </source>
</evidence>
<keyword evidence="13 18" id="KW-0472">Membrane</keyword>
<feature type="domain" description="Gnk2-homologous" evidence="20">
    <location>
        <begin position="73"/>
        <end position="181"/>
    </location>
</feature>
<dbReference type="GO" id="GO:0005886">
    <property type="term" value="C:plasma membrane"/>
    <property type="evidence" value="ECO:0007669"/>
    <property type="project" value="TreeGrafter"/>
</dbReference>
<evidence type="ECO:0000256" key="3">
    <source>
        <dbReference type="ARBA" id="ARBA00022527"/>
    </source>
</evidence>
<dbReference type="InterPro" id="IPR001245">
    <property type="entry name" value="Ser-Thr/Tyr_kinase_cat_dom"/>
</dbReference>
<dbReference type="EC" id="2.7.11.1" evidence="2"/>
<keyword evidence="8" id="KW-0677">Repeat</keyword>
<evidence type="ECO:0000256" key="7">
    <source>
        <dbReference type="ARBA" id="ARBA00022729"/>
    </source>
</evidence>
<evidence type="ECO:0000256" key="6">
    <source>
        <dbReference type="ARBA" id="ARBA00022692"/>
    </source>
</evidence>
<proteinExistence type="predicted"/>
<dbReference type="InterPro" id="IPR011009">
    <property type="entry name" value="Kinase-like_dom_sf"/>
</dbReference>
<dbReference type="InterPro" id="IPR002902">
    <property type="entry name" value="GNK2"/>
</dbReference>
<keyword evidence="3" id="KW-0723">Serine/threonine-protein kinase</keyword>
<name>A0AAP0EEZ1_9MAGN</name>
<keyword evidence="6 18" id="KW-0812">Transmembrane</keyword>
<comment type="subcellular location">
    <subcellularLocation>
        <location evidence="1">Membrane</location>
        <topology evidence="1">Single-pass membrane protein</topology>
    </subcellularLocation>
</comment>